<protein>
    <recommendedName>
        <fullName evidence="7">Pentatricopeptide repeat-containing protein</fullName>
    </recommendedName>
</protein>
<dbReference type="PANTHER" id="PTHR47447:SF17">
    <property type="entry name" value="OS12G0638900 PROTEIN"/>
    <property type="match status" value="1"/>
</dbReference>
<feature type="region of interest" description="Disordered" evidence="4">
    <location>
        <begin position="69"/>
        <end position="124"/>
    </location>
</feature>
<evidence type="ECO:0000313" key="6">
    <source>
        <dbReference type="Proteomes" id="UP000822688"/>
    </source>
</evidence>
<dbReference type="AlphaFoldDB" id="A0A8T0ID24"/>
<reference evidence="5" key="1">
    <citation type="submission" date="2020-06" db="EMBL/GenBank/DDBJ databases">
        <title>WGS assembly of Ceratodon purpureus strain R40.</title>
        <authorList>
            <person name="Carey S.B."/>
            <person name="Jenkins J."/>
            <person name="Shu S."/>
            <person name="Lovell J.T."/>
            <person name="Sreedasyam A."/>
            <person name="Maumus F."/>
            <person name="Tiley G.P."/>
            <person name="Fernandez-Pozo N."/>
            <person name="Barry K."/>
            <person name="Chen C."/>
            <person name="Wang M."/>
            <person name="Lipzen A."/>
            <person name="Daum C."/>
            <person name="Saski C.A."/>
            <person name="Payton A.C."/>
            <person name="Mcbreen J.C."/>
            <person name="Conrad R.E."/>
            <person name="Kollar L.M."/>
            <person name="Olsson S."/>
            <person name="Huttunen S."/>
            <person name="Landis J.B."/>
            <person name="Wickett N.J."/>
            <person name="Johnson M.G."/>
            <person name="Rensing S.A."/>
            <person name="Grimwood J."/>
            <person name="Schmutz J."/>
            <person name="Mcdaniel S.F."/>
        </authorList>
    </citation>
    <scope>NUCLEOTIDE SEQUENCE</scope>
    <source>
        <strain evidence="5">R40</strain>
    </source>
</reference>
<comment type="caution">
    <text evidence="5">The sequence shown here is derived from an EMBL/GenBank/DDBJ whole genome shotgun (WGS) entry which is preliminary data.</text>
</comment>
<dbReference type="NCBIfam" id="TIGR00756">
    <property type="entry name" value="PPR"/>
    <property type="match status" value="2"/>
</dbReference>
<feature type="region of interest" description="Disordered" evidence="4">
    <location>
        <begin position="393"/>
        <end position="445"/>
    </location>
</feature>
<proteinExistence type="inferred from homology"/>
<feature type="repeat" description="PPR" evidence="3">
    <location>
        <begin position="303"/>
        <end position="338"/>
    </location>
</feature>
<feature type="compositionally biased region" description="Basic and acidic residues" evidence="4">
    <location>
        <begin position="99"/>
        <end position="109"/>
    </location>
</feature>
<organism evidence="5 6">
    <name type="scientific">Ceratodon purpureus</name>
    <name type="common">Fire moss</name>
    <name type="synonym">Dicranum purpureum</name>
    <dbReference type="NCBI Taxonomy" id="3225"/>
    <lineage>
        <taxon>Eukaryota</taxon>
        <taxon>Viridiplantae</taxon>
        <taxon>Streptophyta</taxon>
        <taxon>Embryophyta</taxon>
        <taxon>Bryophyta</taxon>
        <taxon>Bryophytina</taxon>
        <taxon>Bryopsida</taxon>
        <taxon>Dicranidae</taxon>
        <taxon>Pseudoditrichales</taxon>
        <taxon>Ditrichaceae</taxon>
        <taxon>Ceratodon</taxon>
    </lineage>
</organism>
<evidence type="ECO:0000256" key="4">
    <source>
        <dbReference type="SAM" id="MobiDB-lite"/>
    </source>
</evidence>
<feature type="region of interest" description="Disordered" evidence="4">
    <location>
        <begin position="1106"/>
        <end position="1133"/>
    </location>
</feature>
<feature type="compositionally biased region" description="Basic and acidic residues" evidence="4">
    <location>
        <begin position="1106"/>
        <end position="1119"/>
    </location>
</feature>
<dbReference type="Pfam" id="PF13812">
    <property type="entry name" value="PPR_3"/>
    <property type="match status" value="1"/>
</dbReference>
<comment type="similarity">
    <text evidence="1">Belongs to the PPR family. P subfamily.</text>
</comment>
<feature type="repeat" description="PPR" evidence="3">
    <location>
        <begin position="268"/>
        <end position="302"/>
    </location>
</feature>
<evidence type="ECO:0000256" key="1">
    <source>
        <dbReference type="ARBA" id="ARBA00007626"/>
    </source>
</evidence>
<feature type="compositionally biased region" description="Polar residues" evidence="4">
    <location>
        <begin position="399"/>
        <end position="412"/>
    </location>
</feature>
<accession>A0A8T0ID24</accession>
<dbReference type="PROSITE" id="PS51375">
    <property type="entry name" value="PPR"/>
    <property type="match status" value="3"/>
</dbReference>
<evidence type="ECO:0000256" key="2">
    <source>
        <dbReference type="ARBA" id="ARBA00022737"/>
    </source>
</evidence>
<feature type="compositionally biased region" description="Basic and acidic residues" evidence="4">
    <location>
        <begin position="69"/>
        <end position="85"/>
    </location>
</feature>
<keyword evidence="2" id="KW-0677">Repeat</keyword>
<dbReference type="Pfam" id="PF13041">
    <property type="entry name" value="PPR_2"/>
    <property type="match status" value="1"/>
</dbReference>
<dbReference type="Gene3D" id="1.25.40.10">
    <property type="entry name" value="Tetratricopeptide repeat domain"/>
    <property type="match status" value="2"/>
</dbReference>
<feature type="repeat" description="PPR" evidence="3">
    <location>
        <begin position="339"/>
        <end position="373"/>
    </location>
</feature>
<sequence>MTTLSICACSLESRVYVPSVRLQFTRGSRSFLQLRRVRVVRSGLGEVEGEKKERPFVYSRARPEVRWPEKSGELNRERVARESENAGRVSSRVMPDWEELSRSDERVREEEEGGEGGGFREGQASVAGRLEREEMLKKREAFRQRQKGQVRRLQSMSKLALRKATDLQNKARRLATAICALEMERPVSDVLDDWPEQLNNDEMSAVVRNVGDKNWRRALEFYEWLNLQKWYTPNPRLLATILHILGRANQLEAARELFLNAEAELTSCIQVFNAILGVYARQGQWQAAKHILDLMTFRGCEPDIVTFNTIANARCKHGLQSGMASALLREIESAGLRPDIVTYNTLLGGCIAMKYFVEASDIVKEMEQRGFDLDGCTSYVSGKKYLNLDEGEGLVSSAPEETSQQQAPSNNGVKDFSDDDSLRQASPSTETMQNHGETSSDSLHNSNRELKESLNISDLESKEVSTPHFVAGRGTAEKNQLVLRREHVLGGKSEAIVKDFCYKSQLKMCTSTTGGLFRQTEGVLMELWRQTEYLRLLFGRGMVQKECESSPEARPFYVRVIEAEIKNFFSMRGMNPTALKKKRMLRTCSQVWYHPSQFRLLEFFLLVLLKHALKLMLSCRPLFCLNNIPLKTITPLVDGNMRKYVMSNINRIESSGLLAGDPHQKFRLDTYFSDATLRPEDESRFSVICLFMQWTTVYVMSPVVQCMGSLGCGQVPSSKRPGSRKFRPCRMHTSGWILGDRYYIITTKSYRQLHLCKAAQAPDTGDANYMLSDVRKLDSDVVQADTQITKEERVKNVSALSCTRLINECMMKKDYASGLEQLTKMVNAGIEPGYMTWISVLQACVQCANRIDLLRLLAALRDAGCPLPLRIIMERDAAMLEVEIWLRNLQGTAADAGQGMVNVLLDLLWAFKLRSTASHLYDLAVHLDVYPKNFAKVEEQNWEADFRNLSPGTALVALNHWFIEMQRASLDGFPEPPKEVLMVTGTQGYQNGVSLNKTIRAHLWEMGSPFYMRPPREGALITKGHALLLWLKDSPRCFNLELEDSIIIPKENSMSFFKGAWMSSDAVPVMTQIHTSIGEVWPRKYSKLAHMSDTRRIEALAARIENEKRRRLEKRDQPDKKKKKKQPPRRKEY</sequence>
<keyword evidence="6" id="KW-1185">Reference proteome</keyword>
<evidence type="ECO:0000313" key="5">
    <source>
        <dbReference type="EMBL" id="KAG0580817.1"/>
    </source>
</evidence>
<dbReference type="InterPro" id="IPR002885">
    <property type="entry name" value="PPR_rpt"/>
</dbReference>
<feature type="compositionally biased region" description="Basic residues" evidence="4">
    <location>
        <begin position="1120"/>
        <end position="1133"/>
    </location>
</feature>
<evidence type="ECO:0000256" key="3">
    <source>
        <dbReference type="PROSITE-ProRule" id="PRU00708"/>
    </source>
</evidence>
<name>A0A8T0ID24_CERPU</name>
<dbReference type="PANTHER" id="PTHR47447">
    <property type="entry name" value="OS03G0856100 PROTEIN"/>
    <property type="match status" value="1"/>
</dbReference>
<dbReference type="Proteomes" id="UP000822688">
    <property type="component" value="Chromosome 4"/>
</dbReference>
<dbReference type="EMBL" id="CM026424">
    <property type="protein sequence ID" value="KAG0580817.1"/>
    <property type="molecule type" value="Genomic_DNA"/>
</dbReference>
<evidence type="ECO:0008006" key="7">
    <source>
        <dbReference type="Google" id="ProtNLM"/>
    </source>
</evidence>
<gene>
    <name evidence="5" type="ORF">KC19_4G202000</name>
</gene>
<dbReference type="InterPro" id="IPR011990">
    <property type="entry name" value="TPR-like_helical_dom_sf"/>
</dbReference>
<feature type="compositionally biased region" description="Polar residues" evidence="4">
    <location>
        <begin position="423"/>
        <end position="445"/>
    </location>
</feature>